<evidence type="ECO:0000256" key="1">
    <source>
        <dbReference type="SAM" id="SignalP"/>
    </source>
</evidence>
<dbReference type="EMBL" id="VTOX01000001">
    <property type="protein sequence ID" value="NKE64682.1"/>
    <property type="molecule type" value="Genomic_DNA"/>
</dbReference>
<dbReference type="Proteomes" id="UP000521868">
    <property type="component" value="Unassembled WGS sequence"/>
</dbReference>
<dbReference type="SUPFAM" id="SSF48452">
    <property type="entry name" value="TPR-like"/>
    <property type="match status" value="1"/>
</dbReference>
<reference evidence="2 3" key="1">
    <citation type="journal article" date="2020" name="Nature">
        <title>Bacterial chemolithoautotrophy via manganese oxidation.</title>
        <authorList>
            <person name="Yu H."/>
            <person name="Leadbetter J.R."/>
        </authorList>
    </citation>
    <scope>NUCLEOTIDE SEQUENCE [LARGE SCALE GENOMIC DNA]</scope>
    <source>
        <strain evidence="2 3">RBP-1</strain>
    </source>
</reference>
<keyword evidence="1" id="KW-0732">Signal</keyword>
<protein>
    <recommendedName>
        <fullName evidence="4">Tetratricopeptide repeat protein</fullName>
    </recommendedName>
</protein>
<comment type="caution">
    <text evidence="2">The sequence shown here is derived from an EMBL/GenBank/DDBJ whole genome shotgun (WGS) entry which is preliminary data.</text>
</comment>
<dbReference type="Gene3D" id="1.25.40.10">
    <property type="entry name" value="Tetratricopeptide repeat domain"/>
    <property type="match status" value="1"/>
</dbReference>
<evidence type="ECO:0008006" key="4">
    <source>
        <dbReference type="Google" id="ProtNLM"/>
    </source>
</evidence>
<keyword evidence="3" id="KW-1185">Reference proteome</keyword>
<evidence type="ECO:0000313" key="3">
    <source>
        <dbReference type="Proteomes" id="UP000521868"/>
    </source>
</evidence>
<proteinExistence type="predicted"/>
<organism evidence="2 3">
    <name type="scientific">Ramlibacter lithotrophicus</name>
    <dbReference type="NCBI Taxonomy" id="2606681"/>
    <lineage>
        <taxon>Bacteria</taxon>
        <taxon>Pseudomonadati</taxon>
        <taxon>Pseudomonadota</taxon>
        <taxon>Betaproteobacteria</taxon>
        <taxon>Burkholderiales</taxon>
        <taxon>Comamonadaceae</taxon>
        <taxon>Ramlibacter</taxon>
    </lineage>
</organism>
<gene>
    <name evidence="2" type="ORF">RAMLITH_02510</name>
</gene>
<name>A0A7X6DCK5_9BURK</name>
<evidence type="ECO:0000313" key="2">
    <source>
        <dbReference type="EMBL" id="NKE64682.1"/>
    </source>
</evidence>
<dbReference type="AlphaFoldDB" id="A0A7X6DCK5"/>
<feature type="chain" id="PRO_5031289444" description="Tetratricopeptide repeat protein" evidence="1">
    <location>
        <begin position="19"/>
        <end position="391"/>
    </location>
</feature>
<sequence length="391" mass="42247">MPRWAAAALLACAACVHAAPFTPASDSEVVERLPGAGDPLLRRVESLRRQLAARPDDAGLRLEIGRRYFQLAMAQGDPRYVGYAAAVIAPLAATGSDNAAYWLLHGQIRQYGHDFAGALKSLEKASELDLQSAEPIAWRAAIHMVQAQYDQALSECTKLVPLAHPLHAHGCTAYVQASTGSLAPAYDALKRALAAGSDVAPELALWIRTRLAEMAIRLGRNDDADHHFNEALKLGVVDQFLLGAYADFLLDQRRAGEVLTLLAGWERSDILLLRLALAGRAANDARAAGWARQLRERFAAASQRGDRLHEQEAARFELDVEGRPGPALALASRNYQLQKEPRDAQVLMRAALAAGQPQAAKPALDWLQSSGYEDPVLAALAQQLASRGAAR</sequence>
<accession>A0A7X6DCK5</accession>
<feature type="signal peptide" evidence="1">
    <location>
        <begin position="1"/>
        <end position="18"/>
    </location>
</feature>
<dbReference type="InterPro" id="IPR011990">
    <property type="entry name" value="TPR-like_helical_dom_sf"/>
</dbReference>